<dbReference type="AlphaFoldDB" id="A0A2K1JUU7"/>
<dbReference type="InParanoid" id="A0A2K1JUU7"/>
<reference evidence="3" key="3">
    <citation type="submission" date="2020-12" db="UniProtKB">
        <authorList>
            <consortium name="EnsemblPlants"/>
        </authorList>
    </citation>
    <scope>IDENTIFICATION</scope>
</reference>
<dbReference type="EnsemblPlants" id="Pp3c11_15220V3.2">
    <property type="protein sequence ID" value="PAC:32958498.CDS.1"/>
    <property type="gene ID" value="Pp3c11_15220"/>
</dbReference>
<dbReference type="EMBL" id="ABEU02000011">
    <property type="protein sequence ID" value="PNR45286.1"/>
    <property type="molecule type" value="Genomic_DNA"/>
</dbReference>
<accession>A0A2K1JUU7</accession>
<dbReference type="EnsemblPlants" id="Pp3c11_15220V3.1">
    <property type="protein sequence ID" value="PAC:32958497.CDS.1"/>
    <property type="gene ID" value="Pp3c11_15220"/>
</dbReference>
<proteinExistence type="predicted"/>
<dbReference type="Proteomes" id="UP000006727">
    <property type="component" value="Chromosome 11"/>
</dbReference>
<evidence type="ECO:0000313" key="2">
    <source>
        <dbReference type="EMBL" id="PNR45286.1"/>
    </source>
</evidence>
<dbReference type="PaxDb" id="3218-PP1S11_331V6.1"/>
<feature type="region of interest" description="Disordered" evidence="1">
    <location>
        <begin position="1"/>
        <end position="22"/>
    </location>
</feature>
<name>A0A2K1JUU7_PHYPA</name>
<sequence>MASQWGKMNTPAKSTRSSQRFPTAQKSCYALEPVLENCEIPSEKRCKVAPAACSVQGRKTAKPVRILLKLRDRYVKLMNGVATGTEMVGMSSFYTYPGHCYLSTVAKTQSAKEEEKKEISYCMQVHMAHSR</sequence>
<dbReference type="Gramene" id="Pp3c11_15220V3.2">
    <property type="protein sequence ID" value="PAC:32958498.CDS.1"/>
    <property type="gene ID" value="Pp3c11_15220"/>
</dbReference>
<reference evidence="2 4" key="1">
    <citation type="journal article" date="2008" name="Science">
        <title>The Physcomitrella genome reveals evolutionary insights into the conquest of land by plants.</title>
        <authorList>
            <person name="Rensing S."/>
            <person name="Lang D."/>
            <person name="Zimmer A."/>
            <person name="Terry A."/>
            <person name="Salamov A."/>
            <person name="Shapiro H."/>
            <person name="Nishiyama T."/>
            <person name="Perroud P.-F."/>
            <person name="Lindquist E."/>
            <person name="Kamisugi Y."/>
            <person name="Tanahashi T."/>
            <person name="Sakakibara K."/>
            <person name="Fujita T."/>
            <person name="Oishi K."/>
            <person name="Shin-I T."/>
            <person name="Kuroki Y."/>
            <person name="Toyoda A."/>
            <person name="Suzuki Y."/>
            <person name="Hashimoto A."/>
            <person name="Yamaguchi K."/>
            <person name="Sugano A."/>
            <person name="Kohara Y."/>
            <person name="Fujiyama A."/>
            <person name="Anterola A."/>
            <person name="Aoki S."/>
            <person name="Ashton N."/>
            <person name="Barbazuk W.B."/>
            <person name="Barker E."/>
            <person name="Bennetzen J."/>
            <person name="Bezanilla M."/>
            <person name="Blankenship R."/>
            <person name="Cho S.H."/>
            <person name="Dutcher S."/>
            <person name="Estelle M."/>
            <person name="Fawcett J.A."/>
            <person name="Gundlach H."/>
            <person name="Hanada K."/>
            <person name="Heyl A."/>
            <person name="Hicks K.A."/>
            <person name="Hugh J."/>
            <person name="Lohr M."/>
            <person name="Mayer K."/>
            <person name="Melkozernov A."/>
            <person name="Murata T."/>
            <person name="Nelson D."/>
            <person name="Pils B."/>
            <person name="Prigge M."/>
            <person name="Reiss B."/>
            <person name="Renner T."/>
            <person name="Rombauts S."/>
            <person name="Rushton P."/>
            <person name="Sanderfoot A."/>
            <person name="Schween G."/>
            <person name="Shiu S.-H."/>
            <person name="Stueber K."/>
            <person name="Theodoulou F.L."/>
            <person name="Tu H."/>
            <person name="Van de Peer Y."/>
            <person name="Verrier P.J."/>
            <person name="Waters E."/>
            <person name="Wood A."/>
            <person name="Yang L."/>
            <person name="Cove D."/>
            <person name="Cuming A."/>
            <person name="Hasebe M."/>
            <person name="Lucas S."/>
            <person name="Mishler D.B."/>
            <person name="Reski R."/>
            <person name="Grigoriev I."/>
            <person name="Quatrano R.S."/>
            <person name="Boore J.L."/>
        </authorList>
    </citation>
    <scope>NUCLEOTIDE SEQUENCE [LARGE SCALE GENOMIC DNA]</scope>
    <source>
        <strain evidence="3 4">cv. Gransden 2004</strain>
    </source>
</reference>
<gene>
    <name evidence="2" type="ORF">PHYPA_015057</name>
</gene>
<keyword evidence="4" id="KW-1185">Reference proteome</keyword>
<evidence type="ECO:0000256" key="1">
    <source>
        <dbReference type="SAM" id="MobiDB-lite"/>
    </source>
</evidence>
<dbReference type="Gramene" id="Pp3c11_15220V3.1">
    <property type="protein sequence ID" value="PAC:32958497.CDS.1"/>
    <property type="gene ID" value="Pp3c11_15220"/>
</dbReference>
<evidence type="ECO:0000313" key="4">
    <source>
        <dbReference type="Proteomes" id="UP000006727"/>
    </source>
</evidence>
<protein>
    <submittedName>
        <fullName evidence="2 3">Uncharacterized protein</fullName>
    </submittedName>
</protein>
<evidence type="ECO:0000313" key="3">
    <source>
        <dbReference type="EnsemblPlants" id="PAC:32958497.CDS.1"/>
    </source>
</evidence>
<reference evidence="2 4" key="2">
    <citation type="journal article" date="2018" name="Plant J.">
        <title>The Physcomitrella patens chromosome-scale assembly reveals moss genome structure and evolution.</title>
        <authorList>
            <person name="Lang D."/>
            <person name="Ullrich K.K."/>
            <person name="Murat F."/>
            <person name="Fuchs J."/>
            <person name="Jenkins J."/>
            <person name="Haas F.B."/>
            <person name="Piednoel M."/>
            <person name="Gundlach H."/>
            <person name="Van Bel M."/>
            <person name="Meyberg R."/>
            <person name="Vives C."/>
            <person name="Morata J."/>
            <person name="Symeonidi A."/>
            <person name="Hiss M."/>
            <person name="Muchero W."/>
            <person name="Kamisugi Y."/>
            <person name="Saleh O."/>
            <person name="Blanc G."/>
            <person name="Decker E.L."/>
            <person name="van Gessel N."/>
            <person name="Grimwood J."/>
            <person name="Hayes R.D."/>
            <person name="Graham S.W."/>
            <person name="Gunter L.E."/>
            <person name="McDaniel S.F."/>
            <person name="Hoernstein S.N.W."/>
            <person name="Larsson A."/>
            <person name="Li F.W."/>
            <person name="Perroud P.F."/>
            <person name="Phillips J."/>
            <person name="Ranjan P."/>
            <person name="Rokshar D.S."/>
            <person name="Rothfels C.J."/>
            <person name="Schneider L."/>
            <person name="Shu S."/>
            <person name="Stevenson D.W."/>
            <person name="Thummler F."/>
            <person name="Tillich M."/>
            <person name="Villarreal Aguilar J.C."/>
            <person name="Widiez T."/>
            <person name="Wong G.K."/>
            <person name="Wymore A."/>
            <person name="Zhang Y."/>
            <person name="Zimmer A.D."/>
            <person name="Quatrano R.S."/>
            <person name="Mayer K.F.X."/>
            <person name="Goodstein D."/>
            <person name="Casacuberta J.M."/>
            <person name="Vandepoele K."/>
            <person name="Reski R."/>
            <person name="Cuming A.C."/>
            <person name="Tuskan G.A."/>
            <person name="Maumus F."/>
            <person name="Salse J."/>
            <person name="Schmutz J."/>
            <person name="Rensing S.A."/>
        </authorList>
    </citation>
    <scope>NUCLEOTIDE SEQUENCE [LARGE SCALE GENOMIC DNA]</scope>
    <source>
        <strain evidence="3 4">cv. Gransden 2004</strain>
    </source>
</reference>
<organism evidence="2">
    <name type="scientific">Physcomitrium patens</name>
    <name type="common">Spreading-leaved earth moss</name>
    <name type="synonym">Physcomitrella patens</name>
    <dbReference type="NCBI Taxonomy" id="3218"/>
    <lineage>
        <taxon>Eukaryota</taxon>
        <taxon>Viridiplantae</taxon>
        <taxon>Streptophyta</taxon>
        <taxon>Embryophyta</taxon>
        <taxon>Bryophyta</taxon>
        <taxon>Bryophytina</taxon>
        <taxon>Bryopsida</taxon>
        <taxon>Funariidae</taxon>
        <taxon>Funariales</taxon>
        <taxon>Funariaceae</taxon>
        <taxon>Physcomitrium</taxon>
    </lineage>
</organism>